<dbReference type="Proteomes" id="UP000186922">
    <property type="component" value="Unassembled WGS sequence"/>
</dbReference>
<dbReference type="InterPro" id="IPR011989">
    <property type="entry name" value="ARM-like"/>
</dbReference>
<dbReference type="InterPro" id="IPR040016">
    <property type="entry name" value="XPO6"/>
</dbReference>
<keyword evidence="4" id="KW-0813">Transport</keyword>
<dbReference type="OrthoDB" id="10261013at2759"/>
<keyword evidence="6" id="KW-0653">Protein transport</keyword>
<dbReference type="GO" id="GO:0006611">
    <property type="term" value="P:protein export from nucleus"/>
    <property type="evidence" value="ECO:0007669"/>
    <property type="project" value="InterPro"/>
</dbReference>
<protein>
    <recommendedName>
        <fullName evidence="8">Exportin-1/Importin-beta-like domain-containing protein</fullName>
    </recommendedName>
</protein>
<evidence type="ECO:0000256" key="5">
    <source>
        <dbReference type="ARBA" id="ARBA00022490"/>
    </source>
</evidence>
<evidence type="ECO:0000256" key="1">
    <source>
        <dbReference type="ARBA" id="ARBA00004123"/>
    </source>
</evidence>
<name>A0A1D1W415_RAMVA</name>
<comment type="similarity">
    <text evidence="3">Belongs to the exportin family.</text>
</comment>
<evidence type="ECO:0000256" key="2">
    <source>
        <dbReference type="ARBA" id="ARBA00004496"/>
    </source>
</evidence>
<dbReference type="AlphaFoldDB" id="A0A1D1W415"/>
<comment type="subcellular location">
    <subcellularLocation>
        <location evidence="2">Cytoplasm</location>
    </subcellularLocation>
    <subcellularLocation>
        <location evidence="1">Nucleus</location>
    </subcellularLocation>
</comment>
<comment type="caution">
    <text evidence="9">The sequence shown here is derived from an EMBL/GenBank/DDBJ whole genome shotgun (WGS) entry which is preliminary data.</text>
</comment>
<evidence type="ECO:0000256" key="3">
    <source>
        <dbReference type="ARBA" id="ARBA00009466"/>
    </source>
</evidence>
<evidence type="ECO:0000256" key="4">
    <source>
        <dbReference type="ARBA" id="ARBA00022448"/>
    </source>
</evidence>
<dbReference type="PANTHER" id="PTHR21452:SF4">
    <property type="entry name" value="EXPORTIN-6"/>
    <property type="match status" value="1"/>
</dbReference>
<evidence type="ECO:0000256" key="7">
    <source>
        <dbReference type="ARBA" id="ARBA00023242"/>
    </source>
</evidence>
<dbReference type="InterPro" id="IPR013598">
    <property type="entry name" value="Exportin-1/Importin-b-like"/>
</dbReference>
<dbReference type="Pfam" id="PF08389">
    <property type="entry name" value="Xpo1"/>
    <property type="match status" value="1"/>
</dbReference>
<keyword evidence="10" id="KW-1185">Reference proteome</keyword>
<reference evidence="9 10" key="1">
    <citation type="journal article" date="2016" name="Nat. Commun.">
        <title>Extremotolerant tardigrade genome and improved radiotolerance of human cultured cells by tardigrade-unique protein.</title>
        <authorList>
            <person name="Hashimoto T."/>
            <person name="Horikawa D.D."/>
            <person name="Saito Y."/>
            <person name="Kuwahara H."/>
            <person name="Kozuka-Hata H."/>
            <person name="Shin-I T."/>
            <person name="Minakuchi Y."/>
            <person name="Ohishi K."/>
            <person name="Motoyama A."/>
            <person name="Aizu T."/>
            <person name="Enomoto A."/>
            <person name="Kondo K."/>
            <person name="Tanaka S."/>
            <person name="Hara Y."/>
            <person name="Koshikawa S."/>
            <person name="Sagara H."/>
            <person name="Miura T."/>
            <person name="Yokobori S."/>
            <person name="Miyagawa K."/>
            <person name="Suzuki Y."/>
            <person name="Kubo T."/>
            <person name="Oyama M."/>
            <person name="Kohara Y."/>
            <person name="Fujiyama A."/>
            <person name="Arakawa K."/>
            <person name="Katayama T."/>
            <person name="Toyoda A."/>
            <person name="Kunieda T."/>
        </authorList>
    </citation>
    <scope>NUCLEOTIDE SEQUENCE [LARGE SCALE GENOMIC DNA]</scope>
    <source>
        <strain evidence="9 10">YOKOZUNA-1</strain>
    </source>
</reference>
<organism evidence="9 10">
    <name type="scientific">Ramazzottius varieornatus</name>
    <name type="common">Water bear</name>
    <name type="synonym">Tardigrade</name>
    <dbReference type="NCBI Taxonomy" id="947166"/>
    <lineage>
        <taxon>Eukaryota</taxon>
        <taxon>Metazoa</taxon>
        <taxon>Ecdysozoa</taxon>
        <taxon>Tardigrada</taxon>
        <taxon>Eutardigrada</taxon>
        <taxon>Parachela</taxon>
        <taxon>Hypsibioidea</taxon>
        <taxon>Ramazzottiidae</taxon>
        <taxon>Ramazzottius</taxon>
    </lineage>
</organism>
<dbReference type="SUPFAM" id="SSF48371">
    <property type="entry name" value="ARM repeat"/>
    <property type="match status" value="1"/>
</dbReference>
<gene>
    <name evidence="9" type="primary">RvY_17954-1</name>
    <name evidence="9" type="synonym">RvY_17954.1</name>
    <name evidence="9" type="ORF">RvY_17954</name>
</gene>
<dbReference type="Gene3D" id="1.25.10.10">
    <property type="entry name" value="Leucine-rich Repeat Variant"/>
    <property type="match status" value="1"/>
</dbReference>
<dbReference type="GO" id="GO:0005049">
    <property type="term" value="F:nuclear export signal receptor activity"/>
    <property type="evidence" value="ECO:0007669"/>
    <property type="project" value="InterPro"/>
</dbReference>
<proteinExistence type="inferred from homology"/>
<dbReference type="GO" id="GO:0005737">
    <property type="term" value="C:cytoplasm"/>
    <property type="evidence" value="ECO:0007669"/>
    <property type="project" value="UniProtKB-SubCell"/>
</dbReference>
<dbReference type="PANTHER" id="PTHR21452">
    <property type="entry name" value="EXPORTIN-6"/>
    <property type="match status" value="1"/>
</dbReference>
<evidence type="ECO:0000313" key="9">
    <source>
        <dbReference type="EMBL" id="GAV08230.1"/>
    </source>
</evidence>
<keyword evidence="5" id="KW-0963">Cytoplasm</keyword>
<keyword evidence="7" id="KW-0539">Nucleus</keyword>
<dbReference type="GO" id="GO:0005634">
    <property type="term" value="C:nucleus"/>
    <property type="evidence" value="ECO:0007669"/>
    <property type="project" value="UniProtKB-SubCell"/>
</dbReference>
<evidence type="ECO:0000256" key="6">
    <source>
        <dbReference type="ARBA" id="ARBA00022927"/>
    </source>
</evidence>
<evidence type="ECO:0000259" key="8">
    <source>
        <dbReference type="Pfam" id="PF08389"/>
    </source>
</evidence>
<dbReference type="InterPro" id="IPR016024">
    <property type="entry name" value="ARM-type_fold"/>
</dbReference>
<accession>A0A1D1W415</accession>
<feature type="domain" description="Exportin-1/Importin-beta-like" evidence="8">
    <location>
        <begin position="113"/>
        <end position="262"/>
    </location>
</feature>
<evidence type="ECO:0000313" key="10">
    <source>
        <dbReference type="Proteomes" id="UP000186922"/>
    </source>
</evidence>
<sequence>MFDATGGDDEAKRLLARAEMLFDEFHSSSTINERKSAIEVQLKSLLGDARHWRIWTDCLLLTRNQYVVWFCLNCLNDFVSNFWSTWALEEQKNYIKQRLLWYMSTKHVSTSFPSFILTKLLKVFVDIGRNDWPEKYPDFLSHIESFVKEAELRSTGLRMLRLVSEEFISSRTDMSQSRKSILKANLSQRIPTWMELVYTLIHPVVELVTVSPEQISANKDLALALRDTSDALHLLTHVFSWLPGNILVPRPLLDSLFKLASCHPSDASLSDLATSSLSTVAELAGRACMSPDMEKTLWIIYEFAYVRLDSVAAQLTNQEEMSDESDAGFEYYQQFVELIRFLIISHLQRFEQHKDFPTMNFLEKFFRLTFSIPVLDLFLSCVDIWNDFLDRILALASARTSAARQVIIQSYTAPILALVDHLLIRVQFQHNGDQLEELSSDIASQTAGLTEREDFFQRCVNVVIKAGEILPAEVLEKLSQRQSDLQQGYQQLHCLVHVGTNGLTLRETNAERNREAHCMLQDLGIITRTLATHCGLLTGDLFLTFFEKVSAFLQYLLGTLEVLTAALLFTNHHVAVVNNQIEDDYRHFLTCAYQSVEGIFPWIVQFYHQETNDNNQNTAILSTLTKLTTTALRPVMRQPCHAVMLASTKVLCTITKTIRSSEISNMPAVADLYDRLTDPSANGLAAFTRLPLPIQINLASALSNILTLPHSSRGHVTLAEENKNWDERAAKHGQLMVALTRRVDSLPERLNDQDMEVLKSTLALVDGLLLNISEDPKKSKQIMLASLTPFLTTLAGRPERTQILQTVYNVFSSLKSAFPPELTSPLSDLFEKLFEQFLDPEELLRALRSNDPSEVESLGTCFDLLKLVVSDPSYKSYLPMVIMLCHIVCPALNTVTEIRVDFRTASYELLLSVLVHHWTYFFKSVRMVAATNGDGIETTTEEQSEAKDFLVIMQCLGGALLQPEISATQVVLEGSNQLHRTRQIFDKAPFQQALRADFLNALLRLLVHKEKQLLSDDMHLAVYNIASSDFSYFRGQYLTSLLGQWLGGSDPVWQRRVLDGFVENEDQNGFIEQLQNLVVEVRCYLLYRANLVSTSSFPL</sequence>
<dbReference type="EMBL" id="BDGG01000017">
    <property type="protein sequence ID" value="GAV08230.1"/>
    <property type="molecule type" value="Genomic_DNA"/>
</dbReference>
<dbReference type="STRING" id="947166.A0A1D1W415"/>